<evidence type="ECO:0000313" key="1">
    <source>
        <dbReference type="EMBL" id="MBL1410735.1"/>
    </source>
</evidence>
<dbReference type="PROSITE" id="PS51257">
    <property type="entry name" value="PROKAR_LIPOPROTEIN"/>
    <property type="match status" value="1"/>
</dbReference>
<organism evidence="1 2">
    <name type="scientific">Sphingobacterium faecale</name>
    <dbReference type="NCBI Taxonomy" id="2803775"/>
    <lineage>
        <taxon>Bacteria</taxon>
        <taxon>Pseudomonadati</taxon>
        <taxon>Bacteroidota</taxon>
        <taxon>Sphingobacteriia</taxon>
        <taxon>Sphingobacteriales</taxon>
        <taxon>Sphingobacteriaceae</taxon>
        <taxon>Sphingobacterium</taxon>
    </lineage>
</organism>
<evidence type="ECO:0000313" key="2">
    <source>
        <dbReference type="Proteomes" id="UP000625283"/>
    </source>
</evidence>
<dbReference type="EMBL" id="JAERTY010000010">
    <property type="protein sequence ID" value="MBL1410735.1"/>
    <property type="molecule type" value="Genomic_DNA"/>
</dbReference>
<gene>
    <name evidence="1" type="ORF">JKG61_18390</name>
</gene>
<proteinExistence type="predicted"/>
<accession>A0ABS1R7N0</accession>
<name>A0ABS1R7N0_9SPHI</name>
<protein>
    <submittedName>
        <fullName evidence="1">DUF4843 domain-containing protein</fullName>
    </submittedName>
</protein>
<dbReference type="RefSeq" id="WP_202104425.1">
    <property type="nucleotide sequence ID" value="NZ_JAERTY010000010.1"/>
</dbReference>
<keyword evidence="2" id="KW-1185">Reference proteome</keyword>
<dbReference type="Pfam" id="PF16132">
    <property type="entry name" value="DUF4843"/>
    <property type="match status" value="1"/>
</dbReference>
<sequence>MKKNKIYLIIIFALPIFIGSCQKDIPVFSGSPSVYFEIFSPRLGIKELIDTTQLSFAFASEDIRDSTIQLKTKITGIPSPEVRYITARFDKEKSTAEEGIDFESLKENYTIEPGKIEIDIPIHLKRSKTLQEKELTLVIKLEENKFFSLGMLNTLNNAKEKVSYTQHCIVFNDIISEPPTWNTKFYYWGPFSRKKLNLMNELTGFSLSQLTGYMSVAQMRYVGAITKEYLDDMIRKKTPVKDEDDSLMVMGRYII</sequence>
<comment type="caution">
    <text evidence="1">The sequence shown here is derived from an EMBL/GenBank/DDBJ whole genome shotgun (WGS) entry which is preliminary data.</text>
</comment>
<dbReference type="InterPro" id="IPR032299">
    <property type="entry name" value="DUF4843"/>
</dbReference>
<reference evidence="1 2" key="1">
    <citation type="submission" date="2021-01" db="EMBL/GenBank/DDBJ databases">
        <title>C459-1 draft genome sequence.</title>
        <authorList>
            <person name="Zhang X.-F."/>
        </authorList>
    </citation>
    <scope>NUCLEOTIDE SEQUENCE [LARGE SCALE GENOMIC DNA]</scope>
    <source>
        <strain evidence="2">C459-1</strain>
    </source>
</reference>
<dbReference type="Proteomes" id="UP000625283">
    <property type="component" value="Unassembled WGS sequence"/>
</dbReference>